<reference evidence="2" key="2">
    <citation type="journal article" date="2020" name="Front. Microbiol.">
        <title>Phenotypic and Genetic Characterization of the Cheese Ripening Yeast Geotrichum candidum.</title>
        <authorList>
            <person name="Perkins V."/>
            <person name="Vignola S."/>
            <person name="Lessard M.H."/>
            <person name="Plante P.L."/>
            <person name="Corbeil J."/>
            <person name="Dugat-Bony E."/>
            <person name="Frenette M."/>
            <person name="Labrie S."/>
        </authorList>
    </citation>
    <scope>NUCLEOTIDE SEQUENCE</scope>
    <source>
        <strain evidence="2">LMA-70</strain>
    </source>
</reference>
<dbReference type="AlphaFoldDB" id="A0A0J9X5A2"/>
<comment type="caution">
    <text evidence="1">The sequence shown here is derived from an EMBL/GenBank/DDBJ whole genome shotgun (WGS) entry which is preliminary data.</text>
</comment>
<gene>
    <name evidence="1" type="ORF">BN980_GECA03s00208g</name>
    <name evidence="2" type="ORF">DV451_000883</name>
</gene>
<evidence type="ECO:0000313" key="2">
    <source>
        <dbReference type="EMBL" id="KAF5104143.1"/>
    </source>
</evidence>
<dbReference type="InterPro" id="IPR032675">
    <property type="entry name" value="LRR_dom_sf"/>
</dbReference>
<accession>A0A0J9X5A2</accession>
<proteinExistence type="predicted"/>
<evidence type="ECO:0008006" key="4">
    <source>
        <dbReference type="Google" id="ProtNLM"/>
    </source>
</evidence>
<dbReference type="SUPFAM" id="SSF52047">
    <property type="entry name" value="RNI-like"/>
    <property type="match status" value="1"/>
</dbReference>
<dbReference type="EMBL" id="QQZK01000012">
    <property type="protein sequence ID" value="KAF5104143.1"/>
    <property type="molecule type" value="Genomic_DNA"/>
</dbReference>
<dbReference type="EMBL" id="CCBN010000003">
    <property type="protein sequence ID" value="CDO52328.1"/>
    <property type="molecule type" value="Genomic_DNA"/>
</dbReference>
<keyword evidence="3" id="KW-1185">Reference proteome</keyword>
<evidence type="ECO:0000313" key="1">
    <source>
        <dbReference type="EMBL" id="CDO52328.1"/>
    </source>
</evidence>
<dbReference type="STRING" id="1173061.A0A0J9X5A2"/>
<evidence type="ECO:0000313" key="3">
    <source>
        <dbReference type="Proteomes" id="UP000242525"/>
    </source>
</evidence>
<protein>
    <recommendedName>
        <fullName evidence="4">F-box domain-containing protein</fullName>
    </recommendedName>
</protein>
<dbReference type="Proteomes" id="UP000242525">
    <property type="component" value="Unassembled WGS sequence"/>
</dbReference>
<organism evidence="1 3">
    <name type="scientific">Geotrichum candidum</name>
    <name type="common">Oospora lactis</name>
    <name type="synonym">Dipodascus geotrichum</name>
    <dbReference type="NCBI Taxonomy" id="1173061"/>
    <lineage>
        <taxon>Eukaryota</taxon>
        <taxon>Fungi</taxon>
        <taxon>Dikarya</taxon>
        <taxon>Ascomycota</taxon>
        <taxon>Saccharomycotina</taxon>
        <taxon>Dipodascomycetes</taxon>
        <taxon>Dipodascales</taxon>
        <taxon>Dipodascaceae</taxon>
        <taxon>Geotrichum</taxon>
    </lineage>
</organism>
<dbReference type="Proteomes" id="UP000750522">
    <property type="component" value="Unassembled WGS sequence"/>
</dbReference>
<name>A0A0J9X5A2_GEOCN</name>
<reference evidence="2" key="3">
    <citation type="submission" date="2020-01" db="EMBL/GenBank/DDBJ databases">
        <authorList>
            <person name="Perkins V."/>
            <person name="Lessard M.-H."/>
            <person name="Dugat-Bony E."/>
            <person name="Frenette M."/>
            <person name="Labrie S."/>
        </authorList>
    </citation>
    <scope>NUCLEOTIDE SEQUENCE</scope>
    <source>
        <strain evidence="2">LMA-70</strain>
    </source>
</reference>
<sequence>MSAVISPIASYTALGDVPFLSLDNAPKPHKASPLTSLPREILTNILQEVILYESNGSPSTYYSTINSFSKLLTTCSAFYDVGTPILYKHVAFSDNRSFERFLMSITNTGYGNLVRTLDFSGYTPVQRRQTTPALTADSLLSMLTLCPNVNEFLSTEYIDKDLNAQVMQKLFSLPYLIAADFTGSTHQTFVDALEQTAAVAPGNFEQVTRLSLHGCTSIPPNTLHAFLQKLPNLTRLDLTQTQVQSLAAIQPSTKLTHISLSKCQNLLSSDVKEFLMRQSHLQWLNLMNLANVKPQDLDAVLASLPPVKYLNLHNLPVRLAPGSFNTEKIESLFLGAAPISIAALKETLPTMPKLQYVDLSGNPNINIWTAQDTSLLNCNLSIKMFELSSDLLAKLDGISIPGFSAAQGQGRRGWLIRGPKVPVTNMLNYSTHSGPSAISGPTVGTSISSPDHKRATRFAYAKTNSGSALSPPLSPFSMSGRSPKTHLECRSHAIPNLSRPVMVLGMDMGSPAWTNASRKLNVCFIGIGGNMTFDACKERGIYLYYGYRC</sequence>
<dbReference type="Gene3D" id="3.80.10.10">
    <property type="entry name" value="Ribonuclease Inhibitor"/>
    <property type="match status" value="1"/>
</dbReference>
<reference evidence="1 3" key="1">
    <citation type="submission" date="2014-03" db="EMBL/GenBank/DDBJ databases">
        <authorList>
            <person name="Casaregola S."/>
        </authorList>
    </citation>
    <scope>NUCLEOTIDE SEQUENCE [LARGE SCALE GENOMIC DNA]</scope>
    <source>
        <strain evidence="1 3">CLIB 918</strain>
    </source>
</reference>
<dbReference type="OrthoDB" id="9994419at2759"/>